<feature type="signal peptide" evidence="2">
    <location>
        <begin position="1"/>
        <end position="27"/>
    </location>
</feature>
<dbReference type="AlphaFoldDB" id="A0AA35T539"/>
<reference evidence="3" key="1">
    <citation type="submission" date="2023-03" db="EMBL/GenBank/DDBJ databases">
        <authorList>
            <person name="Steffen K."/>
            <person name="Cardenas P."/>
        </authorList>
    </citation>
    <scope>NUCLEOTIDE SEQUENCE</scope>
</reference>
<feature type="chain" id="PRO_5041273400" evidence="2">
    <location>
        <begin position="28"/>
        <end position="251"/>
    </location>
</feature>
<accession>A0AA35T539</accession>
<gene>
    <name evidence="3" type="ORF">GBAR_LOCUS23299</name>
</gene>
<feature type="region of interest" description="Disordered" evidence="1">
    <location>
        <begin position="225"/>
        <end position="251"/>
    </location>
</feature>
<evidence type="ECO:0000256" key="2">
    <source>
        <dbReference type="SAM" id="SignalP"/>
    </source>
</evidence>
<comment type="caution">
    <text evidence="3">The sequence shown here is derived from an EMBL/GenBank/DDBJ whole genome shotgun (WGS) entry which is preliminary data.</text>
</comment>
<protein>
    <submittedName>
        <fullName evidence="3">Uncharacterized protein</fullName>
    </submittedName>
</protein>
<evidence type="ECO:0000313" key="3">
    <source>
        <dbReference type="EMBL" id="CAI8041970.1"/>
    </source>
</evidence>
<name>A0AA35T539_GEOBA</name>
<keyword evidence="2" id="KW-0732">Signal</keyword>
<sequence>MLPRKFHLSLLILSMFLFAGFTNSSHAEVESIQIHLFGFVNGDDARQIRRLLKPWANPEDVSFYAPVDKNGLKRHFTTIVEVTPRRGKNPYNEGRTFDIYDIIRQLSDQRFRGSQTGGRAWVTKSEATVTGNIYAHPGFSRSYIRNVPFWRRWRADTSEINHAMVVSPDQKVVFSGDDKFDELIQEANQGVNGVEVKGQIVGFDGVYPVISVRDFRVEYLVEPSMKEEANEAEETPKRELEYLKKAEDTDK</sequence>
<evidence type="ECO:0000256" key="1">
    <source>
        <dbReference type="SAM" id="MobiDB-lite"/>
    </source>
</evidence>
<dbReference type="Proteomes" id="UP001174909">
    <property type="component" value="Unassembled WGS sequence"/>
</dbReference>
<proteinExistence type="predicted"/>
<dbReference type="EMBL" id="CASHTH010003229">
    <property type="protein sequence ID" value="CAI8041970.1"/>
    <property type="molecule type" value="Genomic_DNA"/>
</dbReference>
<keyword evidence="4" id="KW-1185">Reference proteome</keyword>
<evidence type="ECO:0000313" key="4">
    <source>
        <dbReference type="Proteomes" id="UP001174909"/>
    </source>
</evidence>
<organism evidence="3 4">
    <name type="scientific">Geodia barretti</name>
    <name type="common">Barrett's horny sponge</name>
    <dbReference type="NCBI Taxonomy" id="519541"/>
    <lineage>
        <taxon>Eukaryota</taxon>
        <taxon>Metazoa</taxon>
        <taxon>Porifera</taxon>
        <taxon>Demospongiae</taxon>
        <taxon>Heteroscleromorpha</taxon>
        <taxon>Tetractinellida</taxon>
        <taxon>Astrophorina</taxon>
        <taxon>Geodiidae</taxon>
        <taxon>Geodia</taxon>
    </lineage>
</organism>